<dbReference type="EMBL" id="CP073249">
    <property type="protein sequence ID" value="QUF04705.1"/>
    <property type="molecule type" value="Genomic_DNA"/>
</dbReference>
<evidence type="ECO:0000313" key="1">
    <source>
        <dbReference type="EMBL" id="QUF04705.1"/>
    </source>
</evidence>
<reference evidence="1" key="1">
    <citation type="submission" date="2021-04" db="EMBL/GenBank/DDBJ databases">
        <title>Genomic sequence of Actinosynnema pretiosum subsp. pretiosum ATCC 31280 (C-14919).</title>
        <authorList>
            <person name="Bai L."/>
            <person name="Wang X."/>
            <person name="Xiao Y."/>
        </authorList>
    </citation>
    <scope>NUCLEOTIDE SEQUENCE</scope>
    <source>
        <strain evidence="1">ATCC 31280</strain>
    </source>
</reference>
<organism evidence="1 2">
    <name type="scientific">Actinosynnema pretiosum subsp. pretiosum</name>
    <dbReference type="NCBI Taxonomy" id="103721"/>
    <lineage>
        <taxon>Bacteria</taxon>
        <taxon>Bacillati</taxon>
        <taxon>Actinomycetota</taxon>
        <taxon>Actinomycetes</taxon>
        <taxon>Pseudonocardiales</taxon>
        <taxon>Pseudonocardiaceae</taxon>
        <taxon>Actinosynnema</taxon>
    </lineage>
</organism>
<dbReference type="Proteomes" id="UP000677152">
    <property type="component" value="Chromosome"/>
</dbReference>
<name>A0AA45L8G6_9PSEU</name>
<accession>A0AA45L8G6</accession>
<protein>
    <submittedName>
        <fullName evidence="1">Uncharacterized protein</fullName>
    </submittedName>
</protein>
<evidence type="ECO:0000313" key="2">
    <source>
        <dbReference type="Proteomes" id="UP000677152"/>
    </source>
</evidence>
<dbReference type="AlphaFoldDB" id="A0AA45L8G6"/>
<sequence length="80" mass="8584">MRDDKDPDGGHYCFQARGKSGHLALEIPETYPIKNDDHDVKSTVTVKGKTSELPVVQDSWTGIGQGVGPDHAVLIAIKAA</sequence>
<gene>
    <name evidence="1" type="ORF">KCV87_00740</name>
</gene>
<proteinExistence type="predicted"/>